<sequence length="101" mass="11330">MTLFEGNLKKIVKLYLVVEVAYVAEPGASPAIETLEQISKVVDSLYAKILTLMAHAAIETLEQISKVVDSLYAKILTLMAHGVSFSFHPDCRNRVERRRHC</sequence>
<dbReference type="InterPro" id="IPR040780">
    <property type="entry name" value="Rpn6_C_helix"/>
</dbReference>
<protein>
    <recommendedName>
        <fullName evidence="1">6S proteasome subunit Rpn6 C-terminal helix domain-containing protein</fullName>
    </recommendedName>
</protein>
<accession>A0A409XBV5</accession>
<evidence type="ECO:0000313" key="2">
    <source>
        <dbReference type="EMBL" id="PPQ88288.1"/>
    </source>
</evidence>
<dbReference type="EMBL" id="NHYD01002114">
    <property type="protein sequence ID" value="PPQ88288.1"/>
    <property type="molecule type" value="Genomic_DNA"/>
</dbReference>
<dbReference type="OrthoDB" id="1418352at2759"/>
<evidence type="ECO:0000313" key="3">
    <source>
        <dbReference type="Proteomes" id="UP000283269"/>
    </source>
</evidence>
<comment type="caution">
    <text evidence="2">The sequence shown here is derived from an EMBL/GenBank/DDBJ whole genome shotgun (WGS) entry which is preliminary data.</text>
</comment>
<reference evidence="2 3" key="1">
    <citation type="journal article" date="2018" name="Evol. Lett.">
        <title>Horizontal gene cluster transfer increased hallucinogenic mushroom diversity.</title>
        <authorList>
            <person name="Reynolds H.T."/>
            <person name="Vijayakumar V."/>
            <person name="Gluck-Thaler E."/>
            <person name="Korotkin H.B."/>
            <person name="Matheny P.B."/>
            <person name="Slot J.C."/>
        </authorList>
    </citation>
    <scope>NUCLEOTIDE SEQUENCE [LARGE SCALE GENOMIC DNA]</scope>
    <source>
        <strain evidence="2 3">2631</strain>
    </source>
</reference>
<name>A0A409XBV5_PSICY</name>
<dbReference type="Proteomes" id="UP000283269">
    <property type="component" value="Unassembled WGS sequence"/>
</dbReference>
<gene>
    <name evidence="2" type="ORF">CVT25_002770</name>
</gene>
<proteinExistence type="predicted"/>
<dbReference type="Pfam" id="PF18503">
    <property type="entry name" value="RPN6_C_helix"/>
    <property type="match status" value="2"/>
</dbReference>
<organism evidence="2 3">
    <name type="scientific">Psilocybe cyanescens</name>
    <dbReference type="NCBI Taxonomy" id="93625"/>
    <lineage>
        <taxon>Eukaryota</taxon>
        <taxon>Fungi</taxon>
        <taxon>Dikarya</taxon>
        <taxon>Basidiomycota</taxon>
        <taxon>Agaricomycotina</taxon>
        <taxon>Agaricomycetes</taxon>
        <taxon>Agaricomycetidae</taxon>
        <taxon>Agaricales</taxon>
        <taxon>Agaricineae</taxon>
        <taxon>Strophariaceae</taxon>
        <taxon>Psilocybe</taxon>
    </lineage>
</organism>
<keyword evidence="3" id="KW-1185">Reference proteome</keyword>
<evidence type="ECO:0000259" key="1">
    <source>
        <dbReference type="Pfam" id="PF18503"/>
    </source>
</evidence>
<dbReference type="AlphaFoldDB" id="A0A409XBV5"/>
<feature type="domain" description="6S proteasome subunit Rpn6 C-terminal helix" evidence="1">
    <location>
        <begin position="56"/>
        <end position="74"/>
    </location>
</feature>
<dbReference type="InParanoid" id="A0A409XBV5"/>
<feature type="domain" description="6S proteasome subunit Rpn6 C-terminal helix" evidence="1">
    <location>
        <begin position="31"/>
        <end position="48"/>
    </location>
</feature>